<dbReference type="PANTHER" id="PTHR21531:SF0">
    <property type="entry name" value="PROTEIN LTV1 HOMOLOG"/>
    <property type="match status" value="1"/>
</dbReference>
<dbReference type="GO" id="GO:0005829">
    <property type="term" value="C:cytosol"/>
    <property type="evidence" value="ECO:0007669"/>
    <property type="project" value="TreeGrafter"/>
</dbReference>
<feature type="region of interest" description="Disordered" evidence="3">
    <location>
        <begin position="421"/>
        <end position="444"/>
    </location>
</feature>
<feature type="compositionally biased region" description="Acidic residues" evidence="3">
    <location>
        <begin position="147"/>
        <end position="157"/>
    </location>
</feature>
<dbReference type="GO" id="GO:0030688">
    <property type="term" value="C:preribosome, small subunit precursor"/>
    <property type="evidence" value="ECO:0007669"/>
    <property type="project" value="TreeGrafter"/>
</dbReference>
<gene>
    <name evidence="4" type="ORF">TCIL3000_3_2580</name>
</gene>
<dbReference type="GO" id="GO:0005634">
    <property type="term" value="C:nucleus"/>
    <property type="evidence" value="ECO:0007669"/>
    <property type="project" value="TreeGrafter"/>
</dbReference>
<dbReference type="GO" id="GO:0042274">
    <property type="term" value="P:ribosomal small subunit biogenesis"/>
    <property type="evidence" value="ECO:0007669"/>
    <property type="project" value="InterPro"/>
</dbReference>
<dbReference type="VEuPathDB" id="TriTrypDB:TcIL3000_3_2580"/>
<keyword evidence="2" id="KW-0175">Coiled coil</keyword>
<evidence type="ECO:0000256" key="1">
    <source>
        <dbReference type="ARBA" id="ARBA00009078"/>
    </source>
</evidence>
<proteinExistence type="inferred from homology"/>
<feature type="region of interest" description="Disordered" evidence="3">
    <location>
        <begin position="337"/>
        <end position="382"/>
    </location>
</feature>
<evidence type="ECO:0000256" key="3">
    <source>
        <dbReference type="SAM" id="MobiDB-lite"/>
    </source>
</evidence>
<dbReference type="AlphaFoldDB" id="G0UKC0"/>
<feature type="compositionally biased region" description="Basic and acidic residues" evidence="3">
    <location>
        <begin position="337"/>
        <end position="347"/>
    </location>
</feature>
<organism evidence="4">
    <name type="scientific">Trypanosoma congolense (strain IL3000)</name>
    <dbReference type="NCBI Taxonomy" id="1068625"/>
    <lineage>
        <taxon>Eukaryota</taxon>
        <taxon>Discoba</taxon>
        <taxon>Euglenozoa</taxon>
        <taxon>Kinetoplastea</taxon>
        <taxon>Metakinetoplastina</taxon>
        <taxon>Trypanosomatida</taxon>
        <taxon>Trypanosomatidae</taxon>
        <taxon>Trypanosoma</taxon>
        <taxon>Nannomonas</taxon>
    </lineage>
</organism>
<comment type="similarity">
    <text evidence="1">Belongs to the LTV1 family.</text>
</comment>
<dbReference type="EMBL" id="HE575316">
    <property type="protein sequence ID" value="CCC89825.1"/>
    <property type="molecule type" value="Genomic_DNA"/>
</dbReference>
<evidence type="ECO:0000313" key="4">
    <source>
        <dbReference type="EMBL" id="CCC89825.1"/>
    </source>
</evidence>
<sequence>MPPKRSKGVTFKLVHQSYDDGENEGGHGVVMVEEKVIRQHLPTPASSVNRPRRQARDDEDFYGGNKLPGGVEHWAREWDLTPTSSEKAIGRLAGEEEYMNRRNFLRAQDPDDDSGECKSKSGGGDDGVSSGGNRRKPRTESSRDGCEGDDDDDDLLFDDQEEGEVTDEFLRELIFGGADVEADEGLDEALGKVCSVEGEADGDASPCFVPHDTTRRAVDRQFTQLMREFVADERINDADTDDPRSQGALDAAQYFRAMEEFVIERAGIDYTTAEPRCNKGLIHQLKSLACGAPTDMTASGEVMTTTLLPDKKLRFATEFKRETEEIRRAALERMRRRQLEARTKGEDGDVAVKGSENGEPTTGGGSGEEAASVADSDPNSDDETYVVQRVVDKANRLDCETVVSTYSTYFNQPNVIRAPELRRKRKSGKAAGSQRVDGEEDEERYTTTNLTVALLSLAKGKGETVEEKKLRKQLAKDLKRERRANKKKLREVYKAVETEETRRAKESQMAKKTLSFL</sequence>
<reference evidence="4" key="1">
    <citation type="journal article" date="2012" name="Proc. Natl. Acad. Sci. U.S.A.">
        <title>Antigenic diversity is generated by distinct evolutionary mechanisms in African trypanosome species.</title>
        <authorList>
            <person name="Jackson A.P."/>
            <person name="Berry A."/>
            <person name="Aslett M."/>
            <person name="Allison H.C."/>
            <person name="Burton P."/>
            <person name="Vavrova-Anderson J."/>
            <person name="Brown R."/>
            <person name="Browne H."/>
            <person name="Corton N."/>
            <person name="Hauser H."/>
            <person name="Gamble J."/>
            <person name="Gilderthorp R."/>
            <person name="Marcello L."/>
            <person name="McQuillan J."/>
            <person name="Otto T.D."/>
            <person name="Quail M.A."/>
            <person name="Sanders M.J."/>
            <person name="van Tonder A."/>
            <person name="Ginger M.L."/>
            <person name="Field M.C."/>
            <person name="Barry J.D."/>
            <person name="Hertz-Fowler C."/>
            <person name="Berriman M."/>
        </authorList>
    </citation>
    <scope>NUCLEOTIDE SEQUENCE</scope>
    <source>
        <strain evidence="4">IL3000</strain>
    </source>
</reference>
<dbReference type="GO" id="GO:0000056">
    <property type="term" value="P:ribosomal small subunit export from nucleus"/>
    <property type="evidence" value="ECO:0007669"/>
    <property type="project" value="TreeGrafter"/>
</dbReference>
<name>G0UKC0_TRYCI</name>
<feature type="coiled-coil region" evidence="2">
    <location>
        <begin position="471"/>
        <end position="499"/>
    </location>
</feature>
<protein>
    <submittedName>
        <fullName evidence="4">Uncharacterized protein TCIL3000_3_2580</fullName>
    </submittedName>
</protein>
<evidence type="ECO:0000256" key="2">
    <source>
        <dbReference type="SAM" id="Coils"/>
    </source>
</evidence>
<dbReference type="PANTHER" id="PTHR21531">
    <property type="entry name" value="LOW-TEMPERATURE VIABILITY PROTEIN LTV1-RELATED"/>
    <property type="match status" value="1"/>
</dbReference>
<feature type="compositionally biased region" description="Gly residues" evidence="3">
    <location>
        <begin position="121"/>
        <end position="130"/>
    </location>
</feature>
<feature type="region of interest" description="Disordered" evidence="3">
    <location>
        <begin position="39"/>
        <end position="157"/>
    </location>
</feature>
<dbReference type="InterPro" id="IPR007307">
    <property type="entry name" value="Ltv1"/>
</dbReference>
<accession>G0UKC0</accession>